<organism evidence="8 9">
    <name type="scientific">Leuconostoc fallax</name>
    <dbReference type="NCBI Taxonomy" id="1251"/>
    <lineage>
        <taxon>Bacteria</taxon>
        <taxon>Bacillati</taxon>
        <taxon>Bacillota</taxon>
        <taxon>Bacilli</taxon>
        <taxon>Lactobacillales</taxon>
        <taxon>Lactobacillaceae</taxon>
        <taxon>Leuconostoc</taxon>
    </lineage>
</organism>
<feature type="active site" description="Proton donor/acceptor" evidence="6">
    <location>
        <position position="151"/>
    </location>
</feature>
<evidence type="ECO:0000256" key="5">
    <source>
        <dbReference type="ARBA" id="ARBA00023316"/>
    </source>
</evidence>
<accession>A0A4R5N714</accession>
<dbReference type="GO" id="GO:0008360">
    <property type="term" value="P:regulation of cell shape"/>
    <property type="evidence" value="ECO:0007669"/>
    <property type="project" value="UniProtKB-UniRule"/>
</dbReference>
<dbReference type="STRING" id="907931.GCA_000165675_00713"/>
<evidence type="ECO:0000313" key="8">
    <source>
        <dbReference type="EMBL" id="TDG67605.1"/>
    </source>
</evidence>
<dbReference type="GO" id="GO:0016740">
    <property type="term" value="F:transferase activity"/>
    <property type="evidence" value="ECO:0007669"/>
    <property type="project" value="UniProtKB-KW"/>
</dbReference>
<evidence type="ECO:0000256" key="4">
    <source>
        <dbReference type="ARBA" id="ARBA00022984"/>
    </source>
</evidence>
<dbReference type="RefSeq" id="WP_010008010.1">
    <property type="nucleotide sequence ID" value="NZ_JAGYGP010000001.1"/>
</dbReference>
<comment type="caution">
    <text evidence="8">The sequence shown here is derived from an EMBL/GenBank/DDBJ whole genome shotgun (WGS) entry which is preliminary data.</text>
</comment>
<dbReference type="Pfam" id="PF03734">
    <property type="entry name" value="YkuD"/>
    <property type="match status" value="1"/>
</dbReference>
<dbReference type="PROSITE" id="PS52029">
    <property type="entry name" value="LD_TPASE"/>
    <property type="match status" value="1"/>
</dbReference>
<dbReference type="PANTHER" id="PTHR30582">
    <property type="entry name" value="L,D-TRANSPEPTIDASE"/>
    <property type="match status" value="1"/>
</dbReference>
<evidence type="ECO:0000256" key="2">
    <source>
        <dbReference type="ARBA" id="ARBA00022679"/>
    </source>
</evidence>
<keyword evidence="3 6" id="KW-0133">Cell shape</keyword>
<dbReference type="PANTHER" id="PTHR30582:SF2">
    <property type="entry name" value="L,D-TRANSPEPTIDASE YCIB-RELATED"/>
    <property type="match status" value="1"/>
</dbReference>
<protein>
    <recommendedName>
        <fullName evidence="7">L,D-TPase catalytic domain-containing protein</fullName>
    </recommendedName>
</protein>
<dbReference type="Gene3D" id="2.40.440.10">
    <property type="entry name" value="L,D-transpeptidase catalytic domain-like"/>
    <property type="match status" value="1"/>
</dbReference>
<evidence type="ECO:0000256" key="6">
    <source>
        <dbReference type="PROSITE-ProRule" id="PRU01373"/>
    </source>
</evidence>
<dbReference type="SUPFAM" id="SSF141523">
    <property type="entry name" value="L,D-transpeptidase catalytic domain-like"/>
    <property type="match status" value="1"/>
</dbReference>
<dbReference type="EMBL" id="PUFI01000015">
    <property type="protein sequence ID" value="TDG67605.1"/>
    <property type="molecule type" value="Genomic_DNA"/>
</dbReference>
<dbReference type="InterPro" id="IPR050979">
    <property type="entry name" value="LD-transpeptidase"/>
</dbReference>
<evidence type="ECO:0000256" key="3">
    <source>
        <dbReference type="ARBA" id="ARBA00022960"/>
    </source>
</evidence>
<evidence type="ECO:0000256" key="1">
    <source>
        <dbReference type="ARBA" id="ARBA00004752"/>
    </source>
</evidence>
<keyword evidence="5 6" id="KW-0961">Cell wall biogenesis/degradation</keyword>
<dbReference type="InterPro" id="IPR038063">
    <property type="entry name" value="Transpep_catalytic_dom"/>
</dbReference>
<dbReference type="Proteomes" id="UP000295681">
    <property type="component" value="Unassembled WGS sequence"/>
</dbReference>
<dbReference type="AlphaFoldDB" id="A0A4R5N714"/>
<name>A0A4R5N714_9LACO</name>
<comment type="pathway">
    <text evidence="1 6">Cell wall biogenesis; peptidoglycan biosynthesis.</text>
</comment>
<gene>
    <name evidence="8" type="ORF">C5L23_001404</name>
</gene>
<keyword evidence="9" id="KW-1185">Reference proteome</keyword>
<dbReference type="CDD" id="cd16913">
    <property type="entry name" value="YkuD_like"/>
    <property type="match status" value="1"/>
</dbReference>
<proteinExistence type="predicted"/>
<keyword evidence="4 6" id="KW-0573">Peptidoglycan synthesis</keyword>
<dbReference type="InterPro" id="IPR005490">
    <property type="entry name" value="LD_TPept_cat_dom"/>
</dbReference>
<reference evidence="8 9" key="1">
    <citation type="journal article" date="2019" name="Appl. Microbiol. Biotechnol.">
        <title>Uncovering carbohydrate metabolism through a genotype-phenotype association study of 56 lactic acid bacteria genomes.</title>
        <authorList>
            <person name="Buron-Moles G."/>
            <person name="Chailyan A."/>
            <person name="Dolejs I."/>
            <person name="Forster J."/>
            <person name="Miks M.H."/>
        </authorList>
    </citation>
    <scope>NUCLEOTIDE SEQUENCE [LARGE SCALE GENOMIC DNA]</scope>
    <source>
        <strain evidence="8 9">ATCC 700006</strain>
    </source>
</reference>
<sequence length="202" mass="22887">MKKWTILVLSMIGIGIVIGGYHSLVTSHTSSASAQHLSVKKSHPNHVQQKSSMRPMTGDYYLKSSEKKPYVDLKKYQHVNVLVSIAKQRVYIRSNQKVLYTMYSSTGKNDTTPRGQYHIQGERGQHFYNASSDEGANYWVSWKDHGIYLFHSVPVDHTGHYIAAEGQQLGKKAASHGCVRLSVSDAKWFYENIPENTEVTIR</sequence>
<dbReference type="UniPathway" id="UPA00219"/>
<feature type="domain" description="L,D-TPase catalytic" evidence="7">
    <location>
        <begin position="79"/>
        <end position="202"/>
    </location>
</feature>
<dbReference type="GO" id="GO:0071555">
    <property type="term" value="P:cell wall organization"/>
    <property type="evidence" value="ECO:0007669"/>
    <property type="project" value="UniProtKB-UniRule"/>
</dbReference>
<dbReference type="GO" id="GO:0005576">
    <property type="term" value="C:extracellular region"/>
    <property type="evidence" value="ECO:0007669"/>
    <property type="project" value="TreeGrafter"/>
</dbReference>
<evidence type="ECO:0000259" key="7">
    <source>
        <dbReference type="PROSITE" id="PS52029"/>
    </source>
</evidence>
<dbReference type="GO" id="GO:0071972">
    <property type="term" value="F:peptidoglycan L,D-transpeptidase activity"/>
    <property type="evidence" value="ECO:0007669"/>
    <property type="project" value="TreeGrafter"/>
</dbReference>
<dbReference type="GO" id="GO:0018104">
    <property type="term" value="P:peptidoglycan-protein cross-linking"/>
    <property type="evidence" value="ECO:0007669"/>
    <property type="project" value="TreeGrafter"/>
</dbReference>
<feature type="active site" description="Nucleophile" evidence="6">
    <location>
        <position position="178"/>
    </location>
</feature>
<evidence type="ECO:0000313" key="9">
    <source>
        <dbReference type="Proteomes" id="UP000295681"/>
    </source>
</evidence>
<keyword evidence="2" id="KW-0808">Transferase</keyword>